<evidence type="ECO:0000313" key="4">
    <source>
        <dbReference type="Proteomes" id="UP000002009"/>
    </source>
</evidence>
<feature type="domain" description="JmjC" evidence="2">
    <location>
        <begin position="377"/>
        <end position="542"/>
    </location>
</feature>
<protein>
    <submittedName>
        <fullName evidence="3">JmjC transcription factor domain-containing protein</fullName>
    </submittedName>
</protein>
<dbReference type="InParanoid" id="C1FDI9"/>
<dbReference type="eggNOG" id="KOG2132">
    <property type="taxonomic scope" value="Eukaryota"/>
</dbReference>
<evidence type="ECO:0000313" key="3">
    <source>
        <dbReference type="EMBL" id="ACO68396.1"/>
    </source>
</evidence>
<dbReference type="PANTHER" id="PTHR12461:SF105">
    <property type="entry name" value="HYPOXIA-INDUCIBLE FACTOR 1-ALPHA INHIBITOR"/>
    <property type="match status" value="1"/>
</dbReference>
<gene>
    <name evidence="3" type="ORF">MICPUN_113605</name>
</gene>
<dbReference type="EMBL" id="CP001574">
    <property type="protein sequence ID" value="ACO68396.1"/>
    <property type="molecule type" value="Genomic_DNA"/>
</dbReference>
<keyword evidence="4" id="KW-1185">Reference proteome</keyword>
<sequence>MCDSSDPNGLYDLLSTFLLRAKENFDRLVPTLSVVGGGSVARVLRASYDSMLALRACFQESTRDTRPTTKYLVKINHTAAIAVDIAWEKLHTGAWSDACLAWRELYVVGTLLFVSTALLIESKKNDESTWTFSREHLSKRVQIAGLLGIPMYRGVIEATLRQVCNALKCGSVAIVGERHVEKTTVTNHLTEKVQRPWRIGCKHNSISPANFMRRRLVRWSSSLPLGSLICDANPIRRPVQQLSRPYPAGSLSTVPLLDDLLGSEPFMMSGVGEGWPALYKWRDPAYLIVSTEDRVVPIECGEHFLHCTWTQKLMSMAEFMENYVRPEKAVPQAAEMANQFHLKQRIRKRRDAMHAFCGRTEPQEIFDETVFSRCSKGYMAQHDIFEHIPRLLHDLDFPFFCSQGSCTRGHFPKKMIWIGPAGTISPLHTDPHANLFSQIAGYKYVRLYAPRCETNLYRNTTAKYCNSSQIELRGSLMGMLSEFPDFLNAPYVDCVLGPGDLLHIPPLHWHYVQSLTSSVSVTMWCRPKYAQEILDECTYPCFLPFNPALLAKVRMSILDGYKTLLKFDMRLRLSNPSAVLWKAESMGWQFYLGPFQGSDCGCEMLTPVAFFGKPRKGMQMPKLWRHIVILKCSGHR</sequence>
<accession>C1FDI9</accession>
<dbReference type="RefSeq" id="XP_002507138.1">
    <property type="nucleotide sequence ID" value="XM_002507092.1"/>
</dbReference>
<dbReference type="OrthoDB" id="496616at2759"/>
<dbReference type="KEGG" id="mis:MICPUN_113605"/>
<dbReference type="InterPro" id="IPR003347">
    <property type="entry name" value="JmjC_dom"/>
</dbReference>
<proteinExistence type="inferred from homology"/>
<dbReference type="PROSITE" id="PS51184">
    <property type="entry name" value="JMJC"/>
    <property type="match status" value="1"/>
</dbReference>
<comment type="similarity">
    <text evidence="1">Belongs to the JARID1 histone demethylase family.</text>
</comment>
<evidence type="ECO:0000259" key="2">
    <source>
        <dbReference type="PROSITE" id="PS51184"/>
    </source>
</evidence>
<evidence type="ECO:0000256" key="1">
    <source>
        <dbReference type="ARBA" id="ARBA00006801"/>
    </source>
</evidence>
<dbReference type="Proteomes" id="UP000002009">
    <property type="component" value="Chromosome 1"/>
</dbReference>
<dbReference type="Gene3D" id="2.60.120.650">
    <property type="entry name" value="Cupin"/>
    <property type="match status" value="1"/>
</dbReference>
<dbReference type="Pfam" id="PF13621">
    <property type="entry name" value="Cupin_8"/>
    <property type="match status" value="1"/>
</dbReference>
<reference evidence="3 4" key="1">
    <citation type="journal article" date="2009" name="Science">
        <title>Green evolution and dynamic adaptations revealed by genomes of the marine picoeukaryotes Micromonas.</title>
        <authorList>
            <person name="Worden A.Z."/>
            <person name="Lee J.H."/>
            <person name="Mock T."/>
            <person name="Rouze P."/>
            <person name="Simmons M.P."/>
            <person name="Aerts A.L."/>
            <person name="Allen A.E."/>
            <person name="Cuvelier M.L."/>
            <person name="Derelle E."/>
            <person name="Everett M.V."/>
            <person name="Foulon E."/>
            <person name="Grimwood J."/>
            <person name="Gundlach H."/>
            <person name="Henrissat B."/>
            <person name="Napoli C."/>
            <person name="McDonald S.M."/>
            <person name="Parker M.S."/>
            <person name="Rombauts S."/>
            <person name="Salamov A."/>
            <person name="Von Dassow P."/>
            <person name="Badger J.H."/>
            <person name="Coutinho P.M."/>
            <person name="Demir E."/>
            <person name="Dubchak I."/>
            <person name="Gentemann C."/>
            <person name="Eikrem W."/>
            <person name="Gready J.E."/>
            <person name="John U."/>
            <person name="Lanier W."/>
            <person name="Lindquist E.A."/>
            <person name="Lucas S."/>
            <person name="Mayer K.F."/>
            <person name="Moreau H."/>
            <person name="Not F."/>
            <person name="Otillar R."/>
            <person name="Panaud O."/>
            <person name="Pangilinan J."/>
            <person name="Paulsen I."/>
            <person name="Piegu B."/>
            <person name="Poliakov A."/>
            <person name="Robbens S."/>
            <person name="Schmutz J."/>
            <person name="Toulza E."/>
            <person name="Wyss T."/>
            <person name="Zelensky A."/>
            <person name="Zhou K."/>
            <person name="Armbrust E.V."/>
            <person name="Bhattacharya D."/>
            <person name="Goodenough U.W."/>
            <person name="Van de Peer Y."/>
            <person name="Grigoriev I.V."/>
        </authorList>
    </citation>
    <scope>NUCLEOTIDE SEQUENCE [LARGE SCALE GENOMIC DNA]</scope>
    <source>
        <strain evidence="4">RCC299 / NOUM17</strain>
    </source>
</reference>
<name>C1FDI9_MICCC</name>
<organism evidence="3 4">
    <name type="scientific">Micromonas commoda (strain RCC299 / NOUM17 / CCMP2709)</name>
    <name type="common">Picoplanktonic green alga</name>
    <dbReference type="NCBI Taxonomy" id="296587"/>
    <lineage>
        <taxon>Eukaryota</taxon>
        <taxon>Viridiplantae</taxon>
        <taxon>Chlorophyta</taxon>
        <taxon>Mamiellophyceae</taxon>
        <taxon>Mamiellales</taxon>
        <taxon>Mamiellaceae</taxon>
        <taxon>Micromonas</taxon>
    </lineage>
</organism>
<dbReference type="SMART" id="SM00558">
    <property type="entry name" value="JmjC"/>
    <property type="match status" value="1"/>
</dbReference>
<dbReference type="SUPFAM" id="SSF51197">
    <property type="entry name" value="Clavaminate synthase-like"/>
    <property type="match status" value="1"/>
</dbReference>
<dbReference type="AlphaFoldDB" id="C1FDI9"/>
<dbReference type="GeneID" id="8250462"/>
<dbReference type="PANTHER" id="PTHR12461">
    <property type="entry name" value="HYPOXIA-INDUCIBLE FACTOR 1 ALPHA INHIBITOR-RELATED"/>
    <property type="match status" value="1"/>
</dbReference>
<dbReference type="InterPro" id="IPR041667">
    <property type="entry name" value="Cupin_8"/>
</dbReference>